<evidence type="ECO:0000256" key="3">
    <source>
        <dbReference type="ARBA" id="ARBA00022691"/>
    </source>
</evidence>
<dbReference type="InterPro" id="IPR029063">
    <property type="entry name" value="SAM-dependent_MTases_sf"/>
</dbReference>
<keyword evidence="8" id="KW-1185">Reference proteome</keyword>
<dbReference type="PROSITE" id="PS51686">
    <property type="entry name" value="SAM_MT_RSMB_NOP"/>
    <property type="match status" value="1"/>
</dbReference>
<evidence type="ECO:0000313" key="8">
    <source>
        <dbReference type="Proteomes" id="UP001139104"/>
    </source>
</evidence>
<dbReference type="SUPFAM" id="SSF53335">
    <property type="entry name" value="S-adenosyl-L-methionine-dependent methyltransferases"/>
    <property type="match status" value="1"/>
</dbReference>
<evidence type="ECO:0000313" key="7">
    <source>
        <dbReference type="EMBL" id="MCI4682911.1"/>
    </source>
</evidence>
<reference evidence="7" key="1">
    <citation type="journal article" date="2022" name="ISME J.">
        <title>Identification of active gaseous-alkane degraders at natural gas seeps.</title>
        <authorList>
            <person name="Farhan Ul Haque M."/>
            <person name="Hernandez M."/>
            <person name="Crombie A.T."/>
            <person name="Murrell J.C."/>
        </authorList>
    </citation>
    <scope>NUCLEOTIDE SEQUENCE</scope>
    <source>
        <strain evidence="7">PC2</strain>
    </source>
</reference>
<accession>A0ABS9Z617</accession>
<dbReference type="EMBL" id="JAIVFP010000001">
    <property type="protein sequence ID" value="MCI4682911.1"/>
    <property type="molecule type" value="Genomic_DNA"/>
</dbReference>
<dbReference type="RefSeq" id="WP_243068838.1">
    <property type="nucleotide sequence ID" value="NZ_JAIVFK010000010.1"/>
</dbReference>
<dbReference type="InterPro" id="IPR054728">
    <property type="entry name" value="RsmB-like_ferredoxin"/>
</dbReference>
<dbReference type="Proteomes" id="UP001139104">
    <property type="component" value="Unassembled WGS sequence"/>
</dbReference>
<feature type="domain" description="SAM-dependent MTase RsmB/NOP-type" evidence="6">
    <location>
        <begin position="145"/>
        <end position="431"/>
    </location>
</feature>
<protein>
    <submittedName>
        <fullName evidence="7">RsmB/NOP family class I SAM-dependent RNA methyltransferase</fullName>
    </submittedName>
</protein>
<dbReference type="Pfam" id="PF01189">
    <property type="entry name" value="Methyltr_RsmB-F"/>
    <property type="match status" value="1"/>
</dbReference>
<dbReference type="InterPro" id="IPR023267">
    <property type="entry name" value="RCMT"/>
</dbReference>
<sequence>MHPSARIAAAIEVLDDLETRRRPAADALKDWGLAHRFAGSKDRAGIASLVYDVLRRRASARWVMKAETPRAEMIGALLLARGLSAQEIAGHFSGEGHAPAPLSEDEKAALAAPDLSGAPIWVAGDFPEWLAPHFARAFVEKAVEEGRALAARAPLDLRVNALKATRQQSLEELAHLGAQACRFAPLGLRIAQGADGRATALSGEPAYARGLVEIQDEGSQIASRIARAAPGEQVLDLCAGGGGKSLAMAGDMENRGQIYATDSDGRRLTPIFPRLERAGARNVQVRAPRGPNHDPAGDLAGACDLVLVDAPCTGTGTWRRNPDAKWRIRPGALEQRIKAQDDVLARAALYVKPGGRLVYVTCSLLCEENEDRIAAFLAGHIDFAAEPAAESLAKAGLAGLDAAASPHGPGLRLTPARHDTDGFYAVVLLRAAG</sequence>
<dbReference type="GO" id="GO:0008168">
    <property type="term" value="F:methyltransferase activity"/>
    <property type="evidence" value="ECO:0007669"/>
    <property type="project" value="UniProtKB-KW"/>
</dbReference>
<keyword evidence="2 5" id="KW-0808">Transferase</keyword>
<comment type="caution">
    <text evidence="7">The sequence shown here is derived from an EMBL/GenBank/DDBJ whole genome shotgun (WGS) entry which is preliminary data.</text>
</comment>
<evidence type="ECO:0000256" key="1">
    <source>
        <dbReference type="ARBA" id="ARBA00022603"/>
    </source>
</evidence>
<dbReference type="GO" id="GO:0032259">
    <property type="term" value="P:methylation"/>
    <property type="evidence" value="ECO:0007669"/>
    <property type="project" value="UniProtKB-KW"/>
</dbReference>
<feature type="binding site" evidence="5">
    <location>
        <position position="309"/>
    </location>
    <ligand>
        <name>S-adenosyl-L-methionine</name>
        <dbReference type="ChEBI" id="CHEBI:59789"/>
    </ligand>
</feature>
<dbReference type="PRINTS" id="PR02008">
    <property type="entry name" value="RCMTFAMILY"/>
</dbReference>
<comment type="caution">
    <text evidence="5">Lacks conserved residue(s) required for the propagation of feature annotation.</text>
</comment>
<gene>
    <name evidence="7" type="ORF">K2U94_09065</name>
</gene>
<dbReference type="CDD" id="cd02440">
    <property type="entry name" value="AdoMet_MTases"/>
    <property type="match status" value="1"/>
</dbReference>
<organism evidence="7 8">
    <name type="scientific">Candidatus Rhodoblastus alkanivorans</name>
    <dbReference type="NCBI Taxonomy" id="2954117"/>
    <lineage>
        <taxon>Bacteria</taxon>
        <taxon>Pseudomonadati</taxon>
        <taxon>Pseudomonadota</taxon>
        <taxon>Alphaproteobacteria</taxon>
        <taxon>Hyphomicrobiales</taxon>
        <taxon>Rhodoblastaceae</taxon>
        <taxon>Rhodoblastus</taxon>
    </lineage>
</organism>
<dbReference type="InterPro" id="IPR049560">
    <property type="entry name" value="MeTrfase_RsmB-F_NOP2_cat"/>
</dbReference>
<dbReference type="InterPro" id="IPR001678">
    <property type="entry name" value="MeTrfase_RsmB-F_NOP2_dom"/>
</dbReference>
<keyword evidence="3 5" id="KW-0949">S-adenosyl-L-methionine</keyword>
<name>A0ABS9Z617_9HYPH</name>
<evidence type="ECO:0000259" key="6">
    <source>
        <dbReference type="PROSITE" id="PS51686"/>
    </source>
</evidence>
<feature type="binding site" evidence="5">
    <location>
        <position position="262"/>
    </location>
    <ligand>
        <name>S-adenosyl-L-methionine</name>
        <dbReference type="ChEBI" id="CHEBI:59789"/>
    </ligand>
</feature>
<dbReference type="PANTHER" id="PTHR22807:SF53">
    <property type="entry name" value="RIBOSOMAL RNA SMALL SUBUNIT METHYLTRANSFERASE B-RELATED"/>
    <property type="match status" value="1"/>
</dbReference>
<dbReference type="PANTHER" id="PTHR22807">
    <property type="entry name" value="NOP2 YEAST -RELATED NOL1/NOP2/FMU SUN DOMAIN-CONTAINING"/>
    <property type="match status" value="1"/>
</dbReference>
<keyword evidence="4 5" id="KW-0694">RNA-binding</keyword>
<feature type="active site" description="Nucleophile" evidence="5">
    <location>
        <position position="362"/>
    </location>
</feature>
<evidence type="ECO:0000256" key="5">
    <source>
        <dbReference type="PROSITE-ProRule" id="PRU01023"/>
    </source>
</evidence>
<proteinExistence type="inferred from homology"/>
<keyword evidence="1 5" id="KW-0489">Methyltransferase</keyword>
<dbReference type="Pfam" id="PF22458">
    <property type="entry name" value="RsmF-B_ferredox"/>
    <property type="match status" value="1"/>
</dbReference>
<dbReference type="Gene3D" id="3.40.50.150">
    <property type="entry name" value="Vaccinia Virus protein VP39"/>
    <property type="match status" value="1"/>
</dbReference>
<comment type="similarity">
    <text evidence="5">Belongs to the class I-like SAM-binding methyltransferase superfamily. RsmB/NOP family.</text>
</comment>
<evidence type="ECO:0000256" key="4">
    <source>
        <dbReference type="ARBA" id="ARBA00022884"/>
    </source>
</evidence>
<evidence type="ECO:0000256" key="2">
    <source>
        <dbReference type="ARBA" id="ARBA00022679"/>
    </source>
</evidence>